<feature type="chain" id="PRO_5043395997" evidence="1">
    <location>
        <begin position="21"/>
        <end position="114"/>
    </location>
</feature>
<feature type="signal peptide" evidence="1">
    <location>
        <begin position="1"/>
        <end position="20"/>
    </location>
</feature>
<gene>
    <name evidence="2" type="ORF">VNI00_018452</name>
</gene>
<comment type="caution">
    <text evidence="2">The sequence shown here is derived from an EMBL/GenBank/DDBJ whole genome shotgun (WGS) entry which is preliminary data.</text>
</comment>
<dbReference type="EMBL" id="JAYKXP010000235">
    <property type="protein sequence ID" value="KAK7018025.1"/>
    <property type="molecule type" value="Genomic_DNA"/>
</dbReference>
<keyword evidence="1" id="KW-0732">Signal</keyword>
<keyword evidence="3" id="KW-1185">Reference proteome</keyword>
<accession>A0AAW0AWR5</accession>
<dbReference type="Proteomes" id="UP001383192">
    <property type="component" value="Unassembled WGS sequence"/>
</dbReference>
<dbReference type="AlphaFoldDB" id="A0AAW0AWR5"/>
<organism evidence="2 3">
    <name type="scientific">Paramarasmius palmivorus</name>
    <dbReference type="NCBI Taxonomy" id="297713"/>
    <lineage>
        <taxon>Eukaryota</taxon>
        <taxon>Fungi</taxon>
        <taxon>Dikarya</taxon>
        <taxon>Basidiomycota</taxon>
        <taxon>Agaricomycotina</taxon>
        <taxon>Agaricomycetes</taxon>
        <taxon>Agaricomycetidae</taxon>
        <taxon>Agaricales</taxon>
        <taxon>Marasmiineae</taxon>
        <taxon>Marasmiaceae</taxon>
        <taxon>Paramarasmius</taxon>
    </lineage>
</organism>
<sequence>MQFKTFSTLVAVVLPAIVGATPVPGGGGSASICSSGGVAHCCNGGIASCVLSDSCNTADVYCCFNDNTQIGAVNENKGNCQQANIGSSDSEAEGGGANIVSGLLGGLLGGLVRK</sequence>
<evidence type="ECO:0000256" key="1">
    <source>
        <dbReference type="SAM" id="SignalP"/>
    </source>
</evidence>
<name>A0AAW0AWR5_9AGAR</name>
<evidence type="ECO:0000313" key="2">
    <source>
        <dbReference type="EMBL" id="KAK7018025.1"/>
    </source>
</evidence>
<reference evidence="2 3" key="1">
    <citation type="submission" date="2024-01" db="EMBL/GenBank/DDBJ databases">
        <title>A draft genome for a cacao thread blight-causing isolate of Paramarasmius palmivorus.</title>
        <authorList>
            <person name="Baruah I.K."/>
            <person name="Bukari Y."/>
            <person name="Amoako-Attah I."/>
            <person name="Meinhardt L.W."/>
            <person name="Bailey B.A."/>
            <person name="Cohen S.P."/>
        </authorList>
    </citation>
    <scope>NUCLEOTIDE SEQUENCE [LARGE SCALE GENOMIC DNA]</scope>
    <source>
        <strain evidence="2 3">GH-12</strain>
    </source>
</reference>
<evidence type="ECO:0000313" key="3">
    <source>
        <dbReference type="Proteomes" id="UP001383192"/>
    </source>
</evidence>
<proteinExistence type="predicted"/>
<protein>
    <submittedName>
        <fullName evidence="2">Uncharacterized protein</fullName>
    </submittedName>
</protein>